<evidence type="ECO:0000313" key="4">
    <source>
        <dbReference type="Proteomes" id="UP001058860"/>
    </source>
</evidence>
<dbReference type="Gene3D" id="3.40.50.720">
    <property type="entry name" value="NAD(P)-binding Rossmann-like Domain"/>
    <property type="match status" value="1"/>
</dbReference>
<dbReference type="SUPFAM" id="SSF51735">
    <property type="entry name" value="NAD(P)-binding Rossmann-fold domains"/>
    <property type="match status" value="1"/>
</dbReference>
<keyword evidence="4" id="KW-1185">Reference proteome</keyword>
<proteinExistence type="inferred from homology"/>
<evidence type="ECO:0000256" key="1">
    <source>
        <dbReference type="ARBA" id="ARBA00007637"/>
    </source>
</evidence>
<dbReference type="Proteomes" id="UP001058860">
    <property type="component" value="Chromosome"/>
</dbReference>
<dbReference type="InterPro" id="IPR001509">
    <property type="entry name" value="Epimerase_deHydtase"/>
</dbReference>
<dbReference type="RefSeq" id="WP_353864598.1">
    <property type="nucleotide sequence ID" value="NZ_CP088295.1"/>
</dbReference>
<gene>
    <name evidence="3" type="ORF">LRS13_00830</name>
</gene>
<reference evidence="4" key="1">
    <citation type="submission" date="2021-11" db="EMBL/GenBank/DDBJ databases">
        <title>Cultivation dependent microbiological survey of springs from the worlds oldest radium mine currently devoted to the extraction of radon-saturated water.</title>
        <authorList>
            <person name="Kapinusova G."/>
            <person name="Smrhova T."/>
            <person name="Strejcek M."/>
            <person name="Suman J."/>
            <person name="Jani K."/>
            <person name="Pajer P."/>
            <person name="Uhlik O."/>
        </authorList>
    </citation>
    <scope>NUCLEOTIDE SEQUENCE [LARGE SCALE GENOMIC DNA]</scope>
    <source>
        <strain evidence="4">J379</strain>
    </source>
</reference>
<feature type="domain" description="NAD-dependent epimerase/dehydratase" evidence="2">
    <location>
        <begin position="2"/>
        <end position="207"/>
    </location>
</feature>
<dbReference type="EMBL" id="CP088295">
    <property type="protein sequence ID" value="UUY04104.1"/>
    <property type="molecule type" value="Genomic_DNA"/>
</dbReference>
<evidence type="ECO:0000259" key="2">
    <source>
        <dbReference type="Pfam" id="PF01370"/>
    </source>
</evidence>
<dbReference type="InterPro" id="IPR036291">
    <property type="entry name" value="NAD(P)-bd_dom_sf"/>
</dbReference>
<accession>A0ABY5PHE7</accession>
<protein>
    <submittedName>
        <fullName evidence="3">NAD(P)-dependent oxidoreductase</fullName>
    </submittedName>
</protein>
<organism evidence="3 4">
    <name type="scientific">Svornostia abyssi</name>
    <dbReference type="NCBI Taxonomy" id="2898438"/>
    <lineage>
        <taxon>Bacteria</taxon>
        <taxon>Bacillati</taxon>
        <taxon>Actinomycetota</taxon>
        <taxon>Thermoleophilia</taxon>
        <taxon>Solirubrobacterales</taxon>
        <taxon>Baekduiaceae</taxon>
        <taxon>Svornostia</taxon>
    </lineage>
</organism>
<comment type="similarity">
    <text evidence="1">Belongs to the NAD(P)-dependent epimerase/dehydratase family.</text>
</comment>
<dbReference type="PANTHER" id="PTHR43000">
    <property type="entry name" value="DTDP-D-GLUCOSE 4,6-DEHYDRATASE-RELATED"/>
    <property type="match status" value="1"/>
</dbReference>
<sequence length="294" mass="31004">MVAVTGATGWVGRAACEVLAREYAETRIVPFASSAKTLVLQDGVSLAVRPLDELPDTPHDVLLHFAYVTREFLDRVGADAYIAANAAITAVVRAAIDRVRPRAVLHASSGAAASAGSDLMADPYAVLKRMDEDTLRTASRDAGARIVTMRIFNLAGPWMAKRGFAIGSLVDQLGAGGPVTIHAQHPVLRSYTDVEDAVRVAIGACGAPDLDDDLRLETGGETIELSALATRAAAALGLAEPEIHRTWDPLAPPDAYLGDRGAFEAVASKLGIPLHDLDAQIRRTALSPTEPVTT</sequence>
<dbReference type="Pfam" id="PF01370">
    <property type="entry name" value="Epimerase"/>
    <property type="match status" value="1"/>
</dbReference>
<name>A0ABY5PHE7_9ACTN</name>
<evidence type="ECO:0000313" key="3">
    <source>
        <dbReference type="EMBL" id="UUY04104.1"/>
    </source>
</evidence>